<name>A0A8R1J3U3_CAEJA</name>
<dbReference type="Proteomes" id="UP000005237">
    <property type="component" value="Unassembled WGS sequence"/>
</dbReference>
<evidence type="ECO:0000313" key="1">
    <source>
        <dbReference type="EnsemblMetazoa" id="CJA43151.1"/>
    </source>
</evidence>
<reference evidence="1" key="2">
    <citation type="submission" date="2022-06" db="UniProtKB">
        <authorList>
            <consortium name="EnsemblMetazoa"/>
        </authorList>
    </citation>
    <scope>IDENTIFICATION</scope>
    <source>
        <strain evidence="1">DF5081</strain>
    </source>
</reference>
<accession>A0A8R1J3U3</accession>
<reference evidence="2" key="1">
    <citation type="submission" date="2010-08" db="EMBL/GenBank/DDBJ databases">
        <authorList>
            <consortium name="Caenorhabditis japonica Sequencing Consortium"/>
            <person name="Wilson R.K."/>
        </authorList>
    </citation>
    <scope>NUCLEOTIDE SEQUENCE [LARGE SCALE GENOMIC DNA]</scope>
    <source>
        <strain evidence="2">DF5081</strain>
    </source>
</reference>
<proteinExistence type="predicted"/>
<evidence type="ECO:0000313" key="2">
    <source>
        <dbReference type="Proteomes" id="UP000005237"/>
    </source>
</evidence>
<sequence>ISVMYPTPTWNAQYRLMREKRANELKRQKKKEKKTFDETDDT</sequence>
<dbReference type="EnsemblMetazoa" id="CJA43151.1">
    <property type="protein sequence ID" value="CJA43151.1"/>
    <property type="gene ID" value="WBGene00218999"/>
</dbReference>
<organism evidence="1 2">
    <name type="scientific">Caenorhabditis japonica</name>
    <dbReference type="NCBI Taxonomy" id="281687"/>
    <lineage>
        <taxon>Eukaryota</taxon>
        <taxon>Metazoa</taxon>
        <taxon>Ecdysozoa</taxon>
        <taxon>Nematoda</taxon>
        <taxon>Chromadorea</taxon>
        <taxon>Rhabditida</taxon>
        <taxon>Rhabditina</taxon>
        <taxon>Rhabditomorpha</taxon>
        <taxon>Rhabditoidea</taxon>
        <taxon>Rhabditidae</taxon>
        <taxon>Peloderinae</taxon>
        <taxon>Caenorhabditis</taxon>
    </lineage>
</organism>
<dbReference type="AlphaFoldDB" id="A0A8R1J3U3"/>
<protein>
    <submittedName>
        <fullName evidence="1">Uncharacterized protein</fullName>
    </submittedName>
</protein>
<keyword evidence="2" id="KW-1185">Reference proteome</keyword>